<evidence type="ECO:0000313" key="2">
    <source>
        <dbReference type="EMBL" id="CAF0883722.1"/>
    </source>
</evidence>
<dbReference type="AlphaFoldDB" id="A0A813YG55"/>
<reference evidence="2" key="1">
    <citation type="submission" date="2021-02" db="EMBL/GenBank/DDBJ databases">
        <authorList>
            <person name="Nowell W R."/>
        </authorList>
    </citation>
    <scope>NUCLEOTIDE SEQUENCE</scope>
    <source>
        <strain evidence="2">Ploen Becks lab</strain>
    </source>
</reference>
<comment type="caution">
    <text evidence="2">The sequence shown here is derived from an EMBL/GenBank/DDBJ whole genome shotgun (WGS) entry which is preliminary data.</text>
</comment>
<dbReference type="EMBL" id="CAJNOC010001685">
    <property type="protein sequence ID" value="CAF0883722.1"/>
    <property type="molecule type" value="Genomic_DNA"/>
</dbReference>
<keyword evidence="3" id="KW-1185">Reference proteome</keyword>
<dbReference type="Proteomes" id="UP000663879">
    <property type="component" value="Unassembled WGS sequence"/>
</dbReference>
<evidence type="ECO:0000313" key="3">
    <source>
        <dbReference type="Proteomes" id="UP000663879"/>
    </source>
</evidence>
<sequence>MSSNEDLKIKDEGIRSNLLRLIELKTELLDLESLKTQHNFIKNSNRLESLKKLEAYHDKKLQTFKSRILFFENYLINNINKVKSSMRTANSNRLLYQEMSEKKEKLKDEIENLKNETDKLKLKLDKYSKHFEFIQESLSLFSTHQFADLSQILNRHNSLKLMLDENQLSLDLCSDHLINLRSDLKGSIRGHSDELLYMYESKSKTESELKQILQITSVKNELNAKNFDQSIDRLKELDLIVNSINNLYNMTNRFCKFYNKNRSITIRNQVKDAKSMKQAIFDRLDILKENLDYLNEVSSFSK</sequence>
<proteinExistence type="predicted"/>
<feature type="coiled-coil region" evidence="1">
    <location>
        <begin position="89"/>
        <end position="130"/>
    </location>
</feature>
<evidence type="ECO:0000256" key="1">
    <source>
        <dbReference type="SAM" id="Coils"/>
    </source>
</evidence>
<keyword evidence="1" id="KW-0175">Coiled coil</keyword>
<dbReference type="OrthoDB" id="10424991at2759"/>
<accession>A0A813YG55</accession>
<protein>
    <recommendedName>
        <fullName evidence="4">DUF4200 domain-containing protein</fullName>
    </recommendedName>
</protein>
<evidence type="ECO:0008006" key="4">
    <source>
        <dbReference type="Google" id="ProtNLM"/>
    </source>
</evidence>
<gene>
    <name evidence="2" type="ORF">OXX778_LOCUS10549</name>
</gene>
<organism evidence="2 3">
    <name type="scientific">Brachionus calyciflorus</name>
    <dbReference type="NCBI Taxonomy" id="104777"/>
    <lineage>
        <taxon>Eukaryota</taxon>
        <taxon>Metazoa</taxon>
        <taxon>Spiralia</taxon>
        <taxon>Gnathifera</taxon>
        <taxon>Rotifera</taxon>
        <taxon>Eurotatoria</taxon>
        <taxon>Monogononta</taxon>
        <taxon>Pseudotrocha</taxon>
        <taxon>Ploima</taxon>
        <taxon>Brachionidae</taxon>
        <taxon>Brachionus</taxon>
    </lineage>
</organism>
<name>A0A813YG55_9BILA</name>